<sequence length="61" mass="7057">MMNYDVETYRDGPWWMVRIPALDGLTQARSEDEIALVAREYIAVTTNVELEEVAVRVRNEA</sequence>
<comment type="caution">
    <text evidence="1">The sequence shown here is derived from an EMBL/GenBank/DDBJ whole genome shotgun (WGS) entry which is preliminary data.</text>
</comment>
<gene>
    <name evidence="1" type="ORF">CSW57_22865</name>
</gene>
<reference evidence="1 2" key="1">
    <citation type="submission" date="2017-10" db="EMBL/GenBank/DDBJ databases">
        <title>The draft genome sequence of Williamsia sp. BULT 1.1 isolated from the semi-arid grassland soils from South Africa.</title>
        <authorList>
            <person name="Kabwe M.H."/>
            <person name="Govender N."/>
            <person name="Mutseka Lunga P."/>
            <person name="Vikram S."/>
            <person name="Makhalanyane T.P."/>
        </authorList>
    </citation>
    <scope>NUCLEOTIDE SEQUENCE [LARGE SCALE GENOMIC DNA]</scope>
    <source>
        <strain evidence="1 2">BULT 1.1</strain>
    </source>
</reference>
<dbReference type="EMBL" id="PEBD01000012">
    <property type="protein sequence ID" value="PHV64813.1"/>
    <property type="molecule type" value="Genomic_DNA"/>
</dbReference>
<dbReference type="Proteomes" id="UP000225108">
    <property type="component" value="Unassembled WGS sequence"/>
</dbReference>
<protein>
    <recommendedName>
        <fullName evidence="3">HicB family protein</fullName>
    </recommendedName>
</protein>
<proteinExistence type="predicted"/>
<evidence type="ECO:0000313" key="2">
    <source>
        <dbReference type="Proteomes" id="UP000225108"/>
    </source>
</evidence>
<name>A0A2G3PGF3_WILMA</name>
<accession>A0A2G3PGF3</accession>
<dbReference type="AlphaFoldDB" id="A0A2G3PGF3"/>
<evidence type="ECO:0008006" key="3">
    <source>
        <dbReference type="Google" id="ProtNLM"/>
    </source>
</evidence>
<organism evidence="1 2">
    <name type="scientific">Williamsia marianensis</name>
    <dbReference type="NCBI Taxonomy" id="85044"/>
    <lineage>
        <taxon>Bacteria</taxon>
        <taxon>Bacillati</taxon>
        <taxon>Actinomycetota</taxon>
        <taxon>Actinomycetes</taxon>
        <taxon>Mycobacteriales</taxon>
        <taxon>Nocardiaceae</taxon>
        <taxon>Williamsia</taxon>
    </lineage>
</organism>
<evidence type="ECO:0000313" key="1">
    <source>
        <dbReference type="EMBL" id="PHV64813.1"/>
    </source>
</evidence>